<comment type="caution">
    <text evidence="2">The sequence shown here is derived from an EMBL/GenBank/DDBJ whole genome shotgun (WGS) entry which is preliminary data.</text>
</comment>
<dbReference type="InterPro" id="IPR029058">
    <property type="entry name" value="AB_hydrolase_fold"/>
</dbReference>
<organism evidence="2 3">
    <name type="scientific">Rhodococcus gannanensis</name>
    <dbReference type="NCBI Taxonomy" id="1960308"/>
    <lineage>
        <taxon>Bacteria</taxon>
        <taxon>Bacillati</taxon>
        <taxon>Actinomycetota</taxon>
        <taxon>Actinomycetes</taxon>
        <taxon>Mycobacteriales</taxon>
        <taxon>Nocardiaceae</taxon>
        <taxon>Rhodococcus</taxon>
    </lineage>
</organism>
<dbReference type="Proteomes" id="UP001597286">
    <property type="component" value="Unassembled WGS sequence"/>
</dbReference>
<reference evidence="3" key="1">
    <citation type="journal article" date="2019" name="Int. J. Syst. Evol. Microbiol.">
        <title>The Global Catalogue of Microorganisms (GCM) 10K type strain sequencing project: providing services to taxonomists for standard genome sequencing and annotation.</title>
        <authorList>
            <consortium name="The Broad Institute Genomics Platform"/>
            <consortium name="The Broad Institute Genome Sequencing Center for Infectious Disease"/>
            <person name="Wu L."/>
            <person name="Ma J."/>
        </authorList>
    </citation>
    <scope>NUCLEOTIDE SEQUENCE [LARGE SCALE GENOMIC DNA]</scope>
    <source>
        <strain evidence="3">DT72</strain>
    </source>
</reference>
<name>A0ABW4P0U6_9NOCA</name>
<feature type="signal peptide" evidence="1">
    <location>
        <begin position="1"/>
        <end position="22"/>
    </location>
</feature>
<protein>
    <submittedName>
        <fullName evidence="2">Lipase family protein</fullName>
    </submittedName>
</protein>
<dbReference type="Gene3D" id="1.10.260.130">
    <property type="match status" value="1"/>
</dbReference>
<accession>A0ABW4P0U6</accession>
<dbReference type="SUPFAM" id="SSF53474">
    <property type="entry name" value="alpha/beta-Hydrolases"/>
    <property type="match status" value="1"/>
</dbReference>
<evidence type="ECO:0000256" key="1">
    <source>
        <dbReference type="SAM" id="SignalP"/>
    </source>
</evidence>
<proteinExistence type="predicted"/>
<feature type="chain" id="PRO_5046243862" evidence="1">
    <location>
        <begin position="23"/>
        <end position="467"/>
    </location>
</feature>
<dbReference type="Gene3D" id="3.40.50.1820">
    <property type="entry name" value="alpha/beta hydrolase"/>
    <property type="match status" value="1"/>
</dbReference>
<dbReference type="EMBL" id="JBHUFB010000009">
    <property type="protein sequence ID" value="MFD1812093.1"/>
    <property type="molecule type" value="Genomic_DNA"/>
</dbReference>
<dbReference type="InterPro" id="IPR005152">
    <property type="entry name" value="Lipase_secreted"/>
</dbReference>
<sequence>MRTRWAGRIAATVATTALAVLAGVGVVPAAADPALPAPFAGLPLPPELDSAFYAPPLATYEHLAPGDVIASRPVTVANLGVVPVNVDAWQLSYRSTNTRGEPVAAVTTVLKPRGSGSDELVSFQMAEDSTAQYCAPSYALRQGSIPALATGSAVIPAEFLAVQAGLAQGWTVSVPDYQGPNSAYAAGPLGGRLALDGVRAAQRFTPLDLPGDRTRVGLWGYSGGAIATGHAAELHPSYAPELNVVGVVEGGVPADLSALLNNANNAAPAGLILGAVLGLGREYPEFQQFLDERMNPLGRALATVKSPLCVAYHAALIPFANNKGLLDVPGDPLDEPVVRSVIDRTRMGGVVPTAPLFVYQSNPDWIVPVGQVNTLVDTYCQDPSARVQYTRDHFSEHLTLEVTAAPTALLWMRDRLDGIPVQPGCRTTDVGSMALDRSAWPAFADTVGEVVAGLFGAPLGSPVGTGG</sequence>
<evidence type="ECO:0000313" key="2">
    <source>
        <dbReference type="EMBL" id="MFD1812093.1"/>
    </source>
</evidence>
<dbReference type="PANTHER" id="PTHR34853">
    <property type="match status" value="1"/>
</dbReference>
<dbReference type="Pfam" id="PF03583">
    <property type="entry name" value="LIP"/>
    <property type="match status" value="1"/>
</dbReference>
<evidence type="ECO:0000313" key="3">
    <source>
        <dbReference type="Proteomes" id="UP001597286"/>
    </source>
</evidence>
<dbReference type="PANTHER" id="PTHR34853:SF1">
    <property type="entry name" value="LIPASE 5"/>
    <property type="match status" value="1"/>
</dbReference>
<gene>
    <name evidence="2" type="ORF">ACFSJG_07705</name>
</gene>
<keyword evidence="3" id="KW-1185">Reference proteome</keyword>
<dbReference type="PIRSF" id="PIRSF029171">
    <property type="entry name" value="Esterase_LipA"/>
    <property type="match status" value="1"/>
</dbReference>
<keyword evidence="1" id="KW-0732">Signal</keyword>
<dbReference type="RefSeq" id="WP_378484613.1">
    <property type="nucleotide sequence ID" value="NZ_JBHUFB010000009.1"/>
</dbReference>